<proteinExistence type="predicted"/>
<reference evidence="1 2" key="1">
    <citation type="submission" date="2019-03" db="EMBL/GenBank/DDBJ databases">
        <title>Genomic Encyclopedia of Type Strains, Phase IV (KMG-IV): sequencing the most valuable type-strain genomes for metagenomic binning, comparative biology and taxonomic classification.</title>
        <authorList>
            <person name="Goeker M."/>
        </authorList>
    </citation>
    <scope>NUCLEOTIDE SEQUENCE [LARGE SCALE GENOMIC DNA]</scope>
    <source>
        <strain evidence="1 2">DSM 45765</strain>
    </source>
</reference>
<dbReference type="AlphaFoldDB" id="A0A4V2SRP4"/>
<dbReference type="EMBL" id="SLXQ01000022">
    <property type="protein sequence ID" value="TCP43406.1"/>
    <property type="molecule type" value="Genomic_DNA"/>
</dbReference>
<organism evidence="1 2">
    <name type="scientific">Tamaricihabitans halophyticus</name>
    <dbReference type="NCBI Taxonomy" id="1262583"/>
    <lineage>
        <taxon>Bacteria</taxon>
        <taxon>Bacillati</taxon>
        <taxon>Actinomycetota</taxon>
        <taxon>Actinomycetes</taxon>
        <taxon>Pseudonocardiales</taxon>
        <taxon>Pseudonocardiaceae</taxon>
        <taxon>Tamaricihabitans</taxon>
    </lineage>
</organism>
<name>A0A4V2SRP4_9PSEU</name>
<protein>
    <submittedName>
        <fullName evidence="1">Uncharacterized protein</fullName>
    </submittedName>
</protein>
<evidence type="ECO:0000313" key="1">
    <source>
        <dbReference type="EMBL" id="TCP43406.1"/>
    </source>
</evidence>
<gene>
    <name evidence="1" type="ORF">EV191_12220</name>
</gene>
<accession>A0A4V2SRP4</accession>
<dbReference type="RefSeq" id="WP_132880709.1">
    <property type="nucleotide sequence ID" value="NZ_SLXQ01000022.1"/>
</dbReference>
<keyword evidence="2" id="KW-1185">Reference proteome</keyword>
<comment type="caution">
    <text evidence="1">The sequence shown here is derived from an EMBL/GenBank/DDBJ whole genome shotgun (WGS) entry which is preliminary data.</text>
</comment>
<sequence>MIEQDRVLLARVMQVNTQLGKVTLELFHHQDGGELPAKPLREVGEHLRQLGVDMLARAGELDGRPLVGAVVESSPET</sequence>
<dbReference type="Proteomes" id="UP000294911">
    <property type="component" value="Unassembled WGS sequence"/>
</dbReference>
<dbReference type="OrthoDB" id="3557068at2"/>
<evidence type="ECO:0000313" key="2">
    <source>
        <dbReference type="Proteomes" id="UP000294911"/>
    </source>
</evidence>